<proteinExistence type="predicted"/>
<organism evidence="1 2">
    <name type="scientific">Paenibacillus terricola</name>
    <dbReference type="NCBI Taxonomy" id="2763503"/>
    <lineage>
        <taxon>Bacteria</taxon>
        <taxon>Bacillati</taxon>
        <taxon>Bacillota</taxon>
        <taxon>Bacilli</taxon>
        <taxon>Bacillales</taxon>
        <taxon>Paenibacillaceae</taxon>
        <taxon>Paenibacillus</taxon>
    </lineage>
</organism>
<reference evidence="1 2" key="1">
    <citation type="submission" date="2020-09" db="EMBL/GenBank/DDBJ databases">
        <title>Paenibacillus sp. strain PR3 16S rRNA gene Genome sequencing and assembly.</title>
        <authorList>
            <person name="Kim J."/>
        </authorList>
    </citation>
    <scope>NUCLEOTIDE SEQUENCE [LARGE SCALE GENOMIC DNA]</scope>
    <source>
        <strain evidence="1 2">PR3</strain>
    </source>
</reference>
<dbReference type="GO" id="GO:0016787">
    <property type="term" value="F:hydrolase activity"/>
    <property type="evidence" value="ECO:0007669"/>
    <property type="project" value="UniProtKB-KW"/>
</dbReference>
<dbReference type="InterPro" id="IPR023296">
    <property type="entry name" value="Glyco_hydro_beta-prop_sf"/>
</dbReference>
<dbReference type="RefSeq" id="WP_191206037.1">
    <property type="nucleotide sequence ID" value="NZ_JACXZA010000006.1"/>
</dbReference>
<dbReference type="CDD" id="cd08983">
    <property type="entry name" value="GH43_Bt3655-like"/>
    <property type="match status" value="1"/>
</dbReference>
<dbReference type="Proteomes" id="UP000609346">
    <property type="component" value="Unassembled WGS sequence"/>
</dbReference>
<dbReference type="Gene3D" id="2.115.10.20">
    <property type="entry name" value="Glycosyl hydrolase domain, family 43"/>
    <property type="match status" value="1"/>
</dbReference>
<accession>A0ABR8N3A4</accession>
<dbReference type="SUPFAM" id="SSF75005">
    <property type="entry name" value="Arabinanase/levansucrase/invertase"/>
    <property type="match status" value="1"/>
</dbReference>
<dbReference type="EMBL" id="JACXZA010000006">
    <property type="protein sequence ID" value="MBD3921756.1"/>
    <property type="molecule type" value="Genomic_DNA"/>
</dbReference>
<name>A0ABR8N3A4_9BACL</name>
<keyword evidence="2" id="KW-1185">Reference proteome</keyword>
<evidence type="ECO:0000313" key="1">
    <source>
        <dbReference type="EMBL" id="MBD3921756.1"/>
    </source>
</evidence>
<evidence type="ECO:0000313" key="2">
    <source>
        <dbReference type="Proteomes" id="UP000609346"/>
    </source>
</evidence>
<sequence>MNNDALYGYVFVHFIGEQENGEQIYMALSRDGMHWQDLNNKQPILLSSVGEQGIRDPYLLRSADGSRFYIVATDLCIHRRGGWGNAEATTTGSRSLIIWESSDLINWSEPRMVEIAPAEAGCAWAPEAIYDEEAGDYLVFWASSRDAQDGDGRGLHIYCSKTTDFRTFTPAEQYITRGERRTIIDTTIIKAGSKYYRASGDGEITIEAADRLLGEWEIIATLDSLGLGLTGKDVEGPQFFKFNREEKWGLLVDQYATSGGYLPIITTDIGDTTGQSWRKPDRDEYSFDSLKKRHGSVLPITKSEYEAMLEKWG</sequence>
<dbReference type="PANTHER" id="PTHR43301:SF3">
    <property type="entry name" value="ARABINAN ENDO-1,5-ALPHA-L-ARABINOSIDASE A-RELATED"/>
    <property type="match status" value="1"/>
</dbReference>
<gene>
    <name evidence="1" type="ORF">H8B09_23540</name>
</gene>
<comment type="caution">
    <text evidence="1">The sequence shown here is derived from an EMBL/GenBank/DDBJ whole genome shotgun (WGS) entry which is preliminary data.</text>
</comment>
<dbReference type="PANTHER" id="PTHR43301">
    <property type="entry name" value="ARABINAN ENDO-1,5-ALPHA-L-ARABINOSIDASE"/>
    <property type="match status" value="1"/>
</dbReference>
<protein>
    <submittedName>
        <fullName evidence="1">Glycoside hydrolase family 43 protein</fullName>
    </submittedName>
</protein>
<keyword evidence="1" id="KW-0378">Hydrolase</keyword>
<dbReference type="InterPro" id="IPR050727">
    <property type="entry name" value="GH43_arabinanases"/>
</dbReference>